<dbReference type="EMBL" id="SPHZ02000012">
    <property type="protein sequence ID" value="KAF0889003.1"/>
    <property type="molecule type" value="Genomic_DNA"/>
</dbReference>
<name>A0A6G1F441_9ORYZ</name>
<evidence type="ECO:0000313" key="2">
    <source>
        <dbReference type="EMBL" id="KAF0931582.1"/>
    </source>
</evidence>
<gene>
    <name evidence="2" type="ORF">E2562_005547</name>
    <name evidence="1" type="ORF">E2562_020209</name>
</gene>
<evidence type="ECO:0000313" key="1">
    <source>
        <dbReference type="EMBL" id="KAF0889003.1"/>
    </source>
</evidence>
<sequence length="74" mass="8038">MAGSTAPPPPHGRLRALASLLPAHLRFPRFLLASVRAQAALSRAASPPVSNFHRELDFPRSSRRHLAILPRALA</sequence>
<protein>
    <submittedName>
        <fullName evidence="2">Uncharacterized protein</fullName>
    </submittedName>
</protein>
<reference evidence="2 3" key="1">
    <citation type="submission" date="2019-11" db="EMBL/GenBank/DDBJ databases">
        <title>Whole genome sequence of Oryza granulata.</title>
        <authorList>
            <person name="Li W."/>
        </authorList>
    </citation>
    <scope>NUCLEOTIDE SEQUENCE [LARGE SCALE GENOMIC DNA]</scope>
    <source>
        <strain evidence="3">cv. Menghai</strain>
        <tissue evidence="2">Leaf</tissue>
    </source>
</reference>
<dbReference type="EMBL" id="SPHZ02000001">
    <property type="protein sequence ID" value="KAF0931582.1"/>
    <property type="molecule type" value="Genomic_DNA"/>
</dbReference>
<evidence type="ECO:0000313" key="3">
    <source>
        <dbReference type="Proteomes" id="UP000479710"/>
    </source>
</evidence>
<dbReference type="Proteomes" id="UP000479710">
    <property type="component" value="Unassembled WGS sequence"/>
</dbReference>
<organism evidence="2 3">
    <name type="scientific">Oryza meyeriana var. granulata</name>
    <dbReference type="NCBI Taxonomy" id="110450"/>
    <lineage>
        <taxon>Eukaryota</taxon>
        <taxon>Viridiplantae</taxon>
        <taxon>Streptophyta</taxon>
        <taxon>Embryophyta</taxon>
        <taxon>Tracheophyta</taxon>
        <taxon>Spermatophyta</taxon>
        <taxon>Magnoliopsida</taxon>
        <taxon>Liliopsida</taxon>
        <taxon>Poales</taxon>
        <taxon>Poaceae</taxon>
        <taxon>BOP clade</taxon>
        <taxon>Oryzoideae</taxon>
        <taxon>Oryzeae</taxon>
        <taxon>Oryzinae</taxon>
        <taxon>Oryza</taxon>
        <taxon>Oryza meyeriana</taxon>
    </lineage>
</organism>
<comment type="caution">
    <text evidence="2">The sequence shown here is derived from an EMBL/GenBank/DDBJ whole genome shotgun (WGS) entry which is preliminary data.</text>
</comment>
<keyword evidence="3" id="KW-1185">Reference proteome</keyword>
<accession>A0A6G1F441</accession>
<proteinExistence type="predicted"/>
<dbReference type="AlphaFoldDB" id="A0A6G1F441"/>